<dbReference type="OrthoDB" id="4750359at2"/>
<dbReference type="InterPro" id="IPR022534">
    <property type="entry name" value="DUF2563"/>
</dbReference>
<dbReference type="Proteomes" id="UP000093819">
    <property type="component" value="Unassembled WGS sequence"/>
</dbReference>
<evidence type="ECO:0000313" key="2">
    <source>
        <dbReference type="Proteomes" id="UP000093819"/>
    </source>
</evidence>
<comment type="caution">
    <text evidence="1">The sequence shown here is derived from an EMBL/GenBank/DDBJ whole genome shotgun (WGS) entry which is preliminary data.</text>
</comment>
<sequence>MFVDTELFRAGGREARRAGAHTEQAAQYLSREPLLAQMFGDFGAGEAFRVTVGAAHAHQLRTLLGNRTILTDVGDHAHQAVAAFHATEYDNAGRLRAVRCSSGT</sequence>
<evidence type="ECO:0000313" key="1">
    <source>
        <dbReference type="EMBL" id="OBK25719.1"/>
    </source>
</evidence>
<dbReference type="RefSeq" id="WP_065034182.1">
    <property type="nucleotide sequence ID" value="NZ_LZLR01000039.1"/>
</dbReference>
<protein>
    <submittedName>
        <fullName evidence="1">Uncharacterized protein</fullName>
    </submittedName>
</protein>
<accession>A0A1A3NXH3</accession>
<reference evidence="1 2" key="1">
    <citation type="submission" date="2016-06" db="EMBL/GenBank/DDBJ databases">
        <authorList>
            <person name="Kjaerup R.B."/>
            <person name="Dalgaard T.S."/>
            <person name="Juul-Madsen H.R."/>
        </authorList>
    </citation>
    <scope>NUCLEOTIDE SEQUENCE [LARGE SCALE GENOMIC DNA]</scope>
    <source>
        <strain evidence="1 2">1245335.1</strain>
    </source>
</reference>
<dbReference type="Pfam" id="PF10817">
    <property type="entry name" value="DUF2563"/>
    <property type="match status" value="1"/>
</dbReference>
<organism evidence="1 2">
    <name type="scientific">Mycobacterium asiaticum</name>
    <dbReference type="NCBI Taxonomy" id="1790"/>
    <lineage>
        <taxon>Bacteria</taxon>
        <taxon>Bacillati</taxon>
        <taxon>Actinomycetota</taxon>
        <taxon>Actinomycetes</taxon>
        <taxon>Mycobacteriales</taxon>
        <taxon>Mycobacteriaceae</taxon>
        <taxon>Mycobacterium</taxon>
    </lineage>
</organism>
<dbReference type="AlphaFoldDB" id="A0A1A3NXH3"/>
<gene>
    <name evidence="1" type="ORF">A5635_14920</name>
</gene>
<name>A0A1A3NXH3_MYCAS</name>
<proteinExistence type="predicted"/>
<dbReference type="EMBL" id="LZLR01000039">
    <property type="protein sequence ID" value="OBK25719.1"/>
    <property type="molecule type" value="Genomic_DNA"/>
</dbReference>